<dbReference type="InterPro" id="IPR023797">
    <property type="entry name" value="RNA3'_phos_cyclase_dom"/>
</dbReference>
<evidence type="ECO:0000256" key="5">
    <source>
        <dbReference type="HAMAP-Rule" id="MF_00200"/>
    </source>
</evidence>
<dbReference type="SUPFAM" id="SSF52913">
    <property type="entry name" value="RNA 3'-terminal phosphate cyclase, RPTC, insert domain"/>
    <property type="match status" value="1"/>
</dbReference>
<dbReference type="Gene3D" id="3.65.10.20">
    <property type="entry name" value="RNA 3'-terminal phosphate cyclase domain"/>
    <property type="match status" value="1"/>
</dbReference>
<dbReference type="NCBIfam" id="TIGR03399">
    <property type="entry name" value="RNA_3prim_cycl"/>
    <property type="match status" value="1"/>
</dbReference>
<dbReference type="Pfam" id="PF01137">
    <property type="entry name" value="RTC"/>
    <property type="match status" value="1"/>
</dbReference>
<comment type="function">
    <text evidence="5">Catalyzes the conversion of 3'-phosphate to a 2',3'-cyclic phosphodiester at the end of RNA. The mechanism of action of the enzyme occurs in 3 steps: (A) adenylation of the enzyme by ATP; (B) transfer of adenylate to an RNA-N3'P to produce RNA-N3'PP5'A; (C) and attack of the adjacent 2'-hydroxyl on the 3'-phosphorus in the diester linkage to produce the cyclic end product. The biological role of this enzyme is unknown but it is likely to function in some aspects of cellular RNA processing.</text>
</comment>
<keyword evidence="5" id="KW-0067">ATP-binding</keyword>
<dbReference type="PIRSF" id="PIRSF005378">
    <property type="entry name" value="RNA3'_term_phos_cycl_euk"/>
    <property type="match status" value="1"/>
</dbReference>
<keyword evidence="3 5" id="KW-0547">Nucleotide-binding</keyword>
<comment type="catalytic activity">
    <reaction evidence="4 5">
        <text>a 3'-end 3'-phospho-ribonucleotide-RNA + ATP = a 3'-end 2',3'-cyclophospho-ribonucleotide-RNA + AMP + diphosphate</text>
        <dbReference type="Rhea" id="RHEA:23976"/>
        <dbReference type="Rhea" id="RHEA-COMP:10463"/>
        <dbReference type="Rhea" id="RHEA-COMP:10464"/>
        <dbReference type="ChEBI" id="CHEBI:30616"/>
        <dbReference type="ChEBI" id="CHEBI:33019"/>
        <dbReference type="ChEBI" id="CHEBI:83062"/>
        <dbReference type="ChEBI" id="CHEBI:83064"/>
        <dbReference type="ChEBI" id="CHEBI:456215"/>
        <dbReference type="EC" id="6.5.1.4"/>
    </reaction>
</comment>
<dbReference type="KEGG" id="rsn:RSPO_c03174"/>
<dbReference type="NCBIfam" id="NF003247">
    <property type="entry name" value="PRK04204.1-3"/>
    <property type="match status" value="1"/>
</dbReference>
<dbReference type="HAMAP" id="MF_00200">
    <property type="entry name" value="RTC"/>
    <property type="match status" value="1"/>
</dbReference>
<dbReference type="InterPro" id="IPR013792">
    <property type="entry name" value="RNA3'P_cycl/enolpyr_Trfase_a/b"/>
</dbReference>
<dbReference type="PATRIC" id="fig|1031711.3.peg.3106"/>
<dbReference type="GO" id="GO:0005524">
    <property type="term" value="F:ATP binding"/>
    <property type="evidence" value="ECO:0007669"/>
    <property type="project" value="UniProtKB-KW"/>
</dbReference>
<dbReference type="PANTHER" id="PTHR11096">
    <property type="entry name" value="RNA 3' TERMINAL PHOSPHATE CYCLASE"/>
    <property type="match status" value="1"/>
</dbReference>
<keyword evidence="2 5" id="KW-0436">Ligase</keyword>
<feature type="active site" description="Tele-AMP-histidine intermediate" evidence="5">
    <location>
        <position position="329"/>
    </location>
</feature>
<evidence type="ECO:0000256" key="6">
    <source>
        <dbReference type="NCBIfam" id="TIGR03399"/>
    </source>
</evidence>
<protein>
    <recommendedName>
        <fullName evidence="5 6">RNA 3'-terminal phosphate cyclase</fullName>
        <shortName evidence="5">RNA cyclase</shortName>
        <shortName evidence="5">RNA-3'-phosphate cyclase</shortName>
        <ecNumber evidence="5 6">6.5.1.4</ecNumber>
    </recommendedName>
</protein>
<evidence type="ECO:0000313" key="10">
    <source>
        <dbReference type="Proteomes" id="UP000007953"/>
    </source>
</evidence>
<dbReference type="InterPro" id="IPR013791">
    <property type="entry name" value="RNA3'-term_phos_cycl_insert"/>
</dbReference>
<feature type="domain" description="RNA 3'-terminal phosphate cyclase insert" evidence="8">
    <location>
        <begin position="204"/>
        <end position="295"/>
    </location>
</feature>
<dbReference type="PANTHER" id="PTHR11096:SF0">
    <property type="entry name" value="RNA 3'-TERMINAL PHOSPHATE CYCLASE"/>
    <property type="match status" value="1"/>
</dbReference>
<dbReference type="NCBIfam" id="NF003246">
    <property type="entry name" value="PRK04204.1-2"/>
    <property type="match status" value="1"/>
</dbReference>
<evidence type="ECO:0000259" key="8">
    <source>
        <dbReference type="Pfam" id="PF05189"/>
    </source>
</evidence>
<dbReference type="EC" id="6.5.1.4" evidence="5 6"/>
<dbReference type="InterPro" id="IPR036553">
    <property type="entry name" value="RPTC_insert"/>
</dbReference>
<reference evidence="9 10" key="1">
    <citation type="journal article" date="2011" name="J. Bacteriol.">
        <title>Complete genome sequence of the plant pathogen Ralstonia solanacearum strain Po82.</title>
        <authorList>
            <person name="Xu J."/>
            <person name="Zheng H.J."/>
            <person name="Liu L."/>
            <person name="Pan Z.C."/>
            <person name="Prior P."/>
            <person name="Tang B."/>
            <person name="Xu J.S."/>
            <person name="Zhang H."/>
            <person name="Tian Q."/>
            <person name="Zhang L.Q."/>
            <person name="Feng J."/>
        </authorList>
    </citation>
    <scope>NUCLEOTIDE SEQUENCE [LARGE SCALE GENOMIC DNA]</scope>
    <source>
        <strain evidence="9 10">Po82</strain>
    </source>
</reference>
<evidence type="ECO:0000313" key="9">
    <source>
        <dbReference type="EMBL" id="AEG70465.1"/>
    </source>
</evidence>
<dbReference type="InterPro" id="IPR017770">
    <property type="entry name" value="RNA3'_term_phos_cyc_type_1"/>
</dbReference>
<evidence type="ECO:0000256" key="3">
    <source>
        <dbReference type="ARBA" id="ARBA00022741"/>
    </source>
</evidence>
<dbReference type="EMBL" id="CP002819">
    <property type="protein sequence ID" value="AEG70465.1"/>
    <property type="molecule type" value="Genomic_DNA"/>
</dbReference>
<dbReference type="eggNOG" id="COG0430">
    <property type="taxonomic scope" value="Bacteria"/>
</dbReference>
<proteinExistence type="inferred from homology"/>
<evidence type="ECO:0000256" key="4">
    <source>
        <dbReference type="ARBA" id="ARBA00024481"/>
    </source>
</evidence>
<dbReference type="CDD" id="cd00874">
    <property type="entry name" value="RNA_Cyclase_Class_II"/>
    <property type="match status" value="1"/>
</dbReference>
<dbReference type="Gene3D" id="3.30.360.20">
    <property type="entry name" value="RNA 3'-terminal phosphate cyclase, insert domain"/>
    <property type="match status" value="1"/>
</dbReference>
<name>F6G5N8_RALS8</name>
<feature type="domain" description="RNA 3'-terminal phosphate cyclase" evidence="7">
    <location>
        <begin position="32"/>
        <end position="347"/>
    </location>
</feature>
<comment type="subcellular location">
    <subcellularLocation>
        <location evidence="5">Cytoplasm</location>
    </subcellularLocation>
</comment>
<comment type="similarity">
    <text evidence="1 5">Belongs to the RNA 3'-terminal cyclase family. Type 1 subfamily.</text>
</comment>
<organism evidence="9 10">
    <name type="scientific">Ralstonia solanacearum (strain Po82)</name>
    <dbReference type="NCBI Taxonomy" id="1031711"/>
    <lineage>
        <taxon>Bacteria</taxon>
        <taxon>Pseudomonadati</taxon>
        <taxon>Pseudomonadota</taxon>
        <taxon>Betaproteobacteria</taxon>
        <taxon>Burkholderiales</taxon>
        <taxon>Burkholderiaceae</taxon>
        <taxon>Ralstonia</taxon>
        <taxon>Ralstonia solanacearum species complex</taxon>
    </lineage>
</organism>
<feature type="binding site" evidence="5">
    <location>
        <position position="123"/>
    </location>
    <ligand>
        <name>ATP</name>
        <dbReference type="ChEBI" id="CHEBI:30616"/>
    </ligand>
</feature>
<dbReference type="InterPro" id="IPR020719">
    <property type="entry name" value="RNA3'_term_phos_cycl-like_CS"/>
</dbReference>
<sequence>MRPGRARNEQEQAVMNNRLQPAPCIELDGAQGEGGGQILRTALTLSMLTGTPFRIDRIRAGRPKPGLMRQHLTAVQAAADISGATVAGAEAGSQTLAFTPGPIRGGDYRFAIGTAGSCTLVLQTVLPALWFADAPSTVAVSGGTHNRAAPPVDFLIRAWQPLLARMGVTQTLALKRHGFYPAGGGEVLATVTPCAGRLGALHLTERGALRELSGQGIVANVRPGVARRELEVLAARVPGVVGSVRELSPAEGPGNALVLDAVHEHVTEVFTGFGERGVPAEQVAHGVACVALRYLHSPAAVDEYLADQLVLPMALAGAGSFTAVTASSHLTTNIAVIEKFLPVDITVQAERDASMVRVQVN</sequence>
<dbReference type="AlphaFoldDB" id="F6G5N8"/>
<evidence type="ECO:0000259" key="7">
    <source>
        <dbReference type="Pfam" id="PF01137"/>
    </source>
</evidence>
<keyword evidence="5" id="KW-0963">Cytoplasm</keyword>
<dbReference type="Pfam" id="PF05189">
    <property type="entry name" value="RTC_insert"/>
    <property type="match status" value="1"/>
</dbReference>
<dbReference type="Proteomes" id="UP000007953">
    <property type="component" value="Chromosome"/>
</dbReference>
<accession>F6G5N8</accession>
<dbReference type="SUPFAM" id="SSF55205">
    <property type="entry name" value="EPT/RTPC-like"/>
    <property type="match status" value="2"/>
</dbReference>
<dbReference type="PROSITE" id="PS01287">
    <property type="entry name" value="RTC"/>
    <property type="match status" value="1"/>
</dbReference>
<dbReference type="InterPro" id="IPR000228">
    <property type="entry name" value="RNA3'_term_phos_cyc"/>
</dbReference>
<dbReference type="GO" id="GO:0006396">
    <property type="term" value="P:RNA processing"/>
    <property type="evidence" value="ECO:0007669"/>
    <property type="project" value="UniProtKB-UniRule"/>
</dbReference>
<evidence type="ECO:0000256" key="1">
    <source>
        <dbReference type="ARBA" id="ARBA00009206"/>
    </source>
</evidence>
<dbReference type="GO" id="GO:0003963">
    <property type="term" value="F:RNA-3'-phosphate cyclase activity"/>
    <property type="evidence" value="ECO:0007669"/>
    <property type="project" value="UniProtKB-UniRule"/>
</dbReference>
<dbReference type="InterPro" id="IPR037136">
    <property type="entry name" value="RNA3'_phos_cyclase_dom_sf"/>
</dbReference>
<dbReference type="GO" id="GO:0005737">
    <property type="term" value="C:cytoplasm"/>
    <property type="evidence" value="ECO:0007669"/>
    <property type="project" value="UniProtKB-SubCell"/>
</dbReference>
<dbReference type="HOGENOM" id="CLU_027882_0_0_4"/>
<evidence type="ECO:0000256" key="2">
    <source>
        <dbReference type="ARBA" id="ARBA00022598"/>
    </source>
</evidence>
<feature type="binding site" evidence="5">
    <location>
        <begin position="304"/>
        <end position="308"/>
    </location>
    <ligand>
        <name>ATP</name>
        <dbReference type="ChEBI" id="CHEBI:30616"/>
    </ligand>
</feature>
<gene>
    <name evidence="5 9" type="primary">rtcA</name>
    <name evidence="9" type="ordered locus">RSPO_c03174</name>
</gene>